<reference evidence="1" key="1">
    <citation type="submission" date="2018-06" db="EMBL/GenBank/DDBJ databases">
        <authorList>
            <person name="Zhirakovskaya E."/>
        </authorList>
    </citation>
    <scope>NUCLEOTIDE SEQUENCE</scope>
</reference>
<dbReference type="EMBL" id="UOEN01000170">
    <property type="protein sequence ID" value="VAW13461.1"/>
    <property type="molecule type" value="Genomic_DNA"/>
</dbReference>
<gene>
    <name evidence="1" type="ORF">MNBD_BACTEROID05-320</name>
</gene>
<evidence type="ECO:0000313" key="1">
    <source>
        <dbReference type="EMBL" id="VAW13461.1"/>
    </source>
</evidence>
<protein>
    <submittedName>
        <fullName evidence="1">Uncharacterized protein</fullName>
    </submittedName>
</protein>
<name>A0A3B0T3X8_9ZZZZ</name>
<proteinExistence type="predicted"/>
<dbReference type="AlphaFoldDB" id="A0A3B0T3X8"/>
<accession>A0A3B0T3X8</accession>
<sequence length="107" mass="12530">MVFVGGCASIESWKSDDDYTTKIFQNGALEYRIEYDAVESMNKMETLLKGLDIYSKVDQRAKKQMINILYRDADSNRDYCITKKEAKNFANRMSKNYEFNLGDFSYK</sequence>
<organism evidence="1">
    <name type="scientific">hydrothermal vent metagenome</name>
    <dbReference type="NCBI Taxonomy" id="652676"/>
    <lineage>
        <taxon>unclassified sequences</taxon>
        <taxon>metagenomes</taxon>
        <taxon>ecological metagenomes</taxon>
    </lineage>
</organism>